<proteinExistence type="predicted"/>
<dbReference type="Proteomes" id="UP001500655">
    <property type="component" value="Unassembled WGS sequence"/>
</dbReference>
<feature type="transmembrane region" description="Helical" evidence="1">
    <location>
        <begin position="211"/>
        <end position="229"/>
    </location>
</feature>
<keyword evidence="1" id="KW-0812">Transmembrane</keyword>
<feature type="transmembrane region" description="Helical" evidence="1">
    <location>
        <begin position="125"/>
        <end position="144"/>
    </location>
</feature>
<feature type="transmembrane region" description="Helical" evidence="1">
    <location>
        <begin position="32"/>
        <end position="56"/>
    </location>
</feature>
<comment type="caution">
    <text evidence="2">The sequence shown here is derived from an EMBL/GenBank/DDBJ whole genome shotgun (WGS) entry which is preliminary data.</text>
</comment>
<feature type="transmembrane region" description="Helical" evidence="1">
    <location>
        <begin position="68"/>
        <end position="87"/>
    </location>
</feature>
<evidence type="ECO:0000313" key="3">
    <source>
        <dbReference type="Proteomes" id="UP001500655"/>
    </source>
</evidence>
<keyword evidence="1" id="KW-0472">Membrane</keyword>
<keyword evidence="1" id="KW-1133">Transmembrane helix</keyword>
<keyword evidence="3" id="KW-1185">Reference proteome</keyword>
<name>A0ABN2JZE3_9ACTN</name>
<protein>
    <submittedName>
        <fullName evidence="2">ABC transporter permease</fullName>
    </submittedName>
</protein>
<dbReference type="RefSeq" id="WP_344078212.1">
    <property type="nucleotide sequence ID" value="NZ_BAAALS010000005.1"/>
</dbReference>
<feature type="transmembrane region" description="Helical" evidence="1">
    <location>
        <begin position="150"/>
        <end position="180"/>
    </location>
</feature>
<evidence type="ECO:0000313" key="2">
    <source>
        <dbReference type="EMBL" id="GAA1744677.1"/>
    </source>
</evidence>
<evidence type="ECO:0000256" key="1">
    <source>
        <dbReference type="SAM" id="Phobius"/>
    </source>
</evidence>
<gene>
    <name evidence="2" type="ORF">GCM10009681_14490</name>
</gene>
<reference evidence="2 3" key="1">
    <citation type="journal article" date="2019" name="Int. J. Syst. Evol. Microbiol.">
        <title>The Global Catalogue of Microorganisms (GCM) 10K type strain sequencing project: providing services to taxonomists for standard genome sequencing and annotation.</title>
        <authorList>
            <consortium name="The Broad Institute Genomics Platform"/>
            <consortium name="The Broad Institute Genome Sequencing Center for Infectious Disease"/>
            <person name="Wu L."/>
            <person name="Ma J."/>
        </authorList>
    </citation>
    <scope>NUCLEOTIDE SEQUENCE [LARGE SCALE GENOMIC DNA]</scope>
    <source>
        <strain evidence="2 3">JCM 13249</strain>
    </source>
</reference>
<organism evidence="2 3">
    <name type="scientific">Luedemannella helvata</name>
    <dbReference type="NCBI Taxonomy" id="349315"/>
    <lineage>
        <taxon>Bacteria</taxon>
        <taxon>Bacillati</taxon>
        <taxon>Actinomycetota</taxon>
        <taxon>Actinomycetes</taxon>
        <taxon>Micromonosporales</taxon>
        <taxon>Micromonosporaceae</taxon>
        <taxon>Luedemannella</taxon>
    </lineage>
</organism>
<dbReference type="PANTHER" id="PTHR36833">
    <property type="entry name" value="SLR0610 PROTEIN-RELATED"/>
    <property type="match status" value="1"/>
</dbReference>
<sequence>MADQGAVAGTVGIYRRVLAAQMRSQVTYRASFLMSVTISGVFAALDLVVVLVLFGVARSMGGFGTAEVLVMFGLSSTAFAAADLAVGNLERLQFYVRSGLLDGVLLRPLSAFGQLVVVDFTPRRAGRVIVAVVILVVALARADITWTPATAVLAVVAPLAGAVMFSAVMVATATVAFWWIDSGELAFSLTNGGRDFTSYPINIYGAAMRRLFAYGLGFAFVAYYPALALLDRADPLGLPGWFGWVSPAVAAVAVAGAALSWRLGIRHYRSTGS</sequence>
<dbReference type="EMBL" id="BAAALS010000005">
    <property type="protein sequence ID" value="GAA1744677.1"/>
    <property type="molecule type" value="Genomic_DNA"/>
</dbReference>
<dbReference type="PANTHER" id="PTHR36833:SF1">
    <property type="entry name" value="INTEGRAL MEMBRANE TRANSPORT PROTEIN"/>
    <property type="match status" value="1"/>
</dbReference>
<dbReference type="Pfam" id="PF06182">
    <property type="entry name" value="ABC2_membrane_6"/>
    <property type="match status" value="1"/>
</dbReference>
<accession>A0ABN2JZE3</accession>
<feature type="transmembrane region" description="Helical" evidence="1">
    <location>
        <begin position="241"/>
        <end position="261"/>
    </location>
</feature>
<dbReference type="InterPro" id="IPR010390">
    <property type="entry name" value="ABC-2_transporter-like"/>
</dbReference>